<feature type="region of interest" description="Disordered" evidence="1">
    <location>
        <begin position="347"/>
        <end position="366"/>
    </location>
</feature>
<accession>A0A7J6KU33</accession>
<feature type="compositionally biased region" description="Basic and acidic residues" evidence="1">
    <location>
        <begin position="299"/>
        <end position="313"/>
    </location>
</feature>
<reference evidence="2 3" key="1">
    <citation type="submission" date="2020-04" db="EMBL/GenBank/DDBJ databases">
        <title>Perkinsus olseni comparative genomics.</title>
        <authorList>
            <person name="Bogema D.R."/>
        </authorList>
    </citation>
    <scope>NUCLEOTIDE SEQUENCE [LARGE SCALE GENOMIC DNA]</scope>
    <source>
        <strain evidence="2">ATCC PRA-31</strain>
    </source>
</reference>
<dbReference type="Proteomes" id="UP000572268">
    <property type="component" value="Unassembled WGS sequence"/>
</dbReference>
<evidence type="ECO:0000256" key="1">
    <source>
        <dbReference type="SAM" id="MobiDB-lite"/>
    </source>
</evidence>
<feature type="compositionally biased region" description="Basic and acidic residues" evidence="1">
    <location>
        <begin position="355"/>
        <end position="365"/>
    </location>
</feature>
<evidence type="ECO:0000313" key="3">
    <source>
        <dbReference type="Proteomes" id="UP000572268"/>
    </source>
</evidence>
<feature type="region of interest" description="Disordered" evidence="1">
    <location>
        <begin position="293"/>
        <end position="313"/>
    </location>
</feature>
<sequence length="411" mass="45275">MILNIIIILFNNGIVDHPQNHHCGNFLLPINPPFIIIYDNDTTIIRWCWWWLLLLAIIVSSSSSSTSPCYCVIKSTMTLKIPAIDNSRLASQMSSSVRHNHHHHGNDNDESGAQCNREDDDYDVMLLMYLAGRDAGLVVSTLYDHHHVLLSSSTSSAATGNNIGSSIEDYWKHRDYIINNTEKMVLDAIGYDTSSYTDNAATLLQVVINYASSSSAFYSSSSSYPCIVSTAILLCDEIIVNNILYNNIYSNNIIHNADNSRHNSNKYRVWVIALAAVHLAVVATSAAANSNNAKYNNNIKDKHDDDDKGRKDNNAIPLHIQRALDDLQGGKESVDVDDDGGVNLSFSSLSSSRPVRHDGDDRESVSNDTSFYFQSIVGCVLDGAPRFKHSLTNALKTLYNSAAAAATPTTL</sequence>
<evidence type="ECO:0000313" key="2">
    <source>
        <dbReference type="EMBL" id="KAF4650728.1"/>
    </source>
</evidence>
<proteinExistence type="predicted"/>
<comment type="caution">
    <text evidence="2">The sequence shown here is derived from an EMBL/GenBank/DDBJ whole genome shotgun (WGS) entry which is preliminary data.</text>
</comment>
<gene>
    <name evidence="2" type="ORF">FOL46_000765</name>
</gene>
<dbReference type="EMBL" id="JABANN010001186">
    <property type="protein sequence ID" value="KAF4650728.1"/>
    <property type="molecule type" value="Genomic_DNA"/>
</dbReference>
<protein>
    <submittedName>
        <fullName evidence="2">Uncharacterized protein</fullName>
    </submittedName>
</protein>
<name>A0A7J6KU33_PEROL</name>
<feature type="region of interest" description="Disordered" evidence="1">
    <location>
        <begin position="95"/>
        <end position="115"/>
    </location>
</feature>
<dbReference type="AlphaFoldDB" id="A0A7J6KU33"/>
<organism evidence="2 3">
    <name type="scientific">Perkinsus olseni</name>
    <name type="common">Perkinsus atlanticus</name>
    <dbReference type="NCBI Taxonomy" id="32597"/>
    <lineage>
        <taxon>Eukaryota</taxon>
        <taxon>Sar</taxon>
        <taxon>Alveolata</taxon>
        <taxon>Perkinsozoa</taxon>
        <taxon>Perkinsea</taxon>
        <taxon>Perkinsida</taxon>
        <taxon>Perkinsidae</taxon>
        <taxon>Perkinsus</taxon>
    </lineage>
</organism>